<sequence>MSASSVTLGIYEKALKAVADPDDWDSFLSQVTRDGFTFMDLSIDESPERMARLDWTPAQAHAFREAADRQNVQIGGICLSCHRKIGPGSADAKVRQEAGDIFHKAIDLCYEAGIPLIQVAGYYAYYEDPDPGQRDRYVATLAQAAAYASQAGVMLGIENVDGNDVTSIAKGLEICDQVSSAWLSMYPDIGNLYEQQLDAVSELQAGHGRMLAIHVKDVRPGEPRRVPMGEGSADFPKAFAQLARQSWSGRIMIEMWNDNDPAADRIVVDARTKVAQWLTGAGIEVIEP</sequence>
<dbReference type="PANTHER" id="PTHR12110:SF41">
    <property type="entry name" value="INOSOSE DEHYDRATASE"/>
    <property type="match status" value="1"/>
</dbReference>
<dbReference type="OrthoDB" id="3185623at2"/>
<dbReference type="PANTHER" id="PTHR12110">
    <property type="entry name" value="HYDROXYPYRUVATE ISOMERASE"/>
    <property type="match status" value="1"/>
</dbReference>
<dbReference type="InterPro" id="IPR050312">
    <property type="entry name" value="IolE/XylAMocC-like"/>
</dbReference>
<evidence type="ECO:0000313" key="2">
    <source>
        <dbReference type="EMBL" id="OZG49289.1"/>
    </source>
</evidence>
<protein>
    <submittedName>
        <fullName evidence="2">Xylulose 5-phosphate 3-epimerase</fullName>
    </submittedName>
</protein>
<dbReference type="NCBIfam" id="NF009689">
    <property type="entry name" value="PRK13210.1"/>
    <property type="match status" value="1"/>
</dbReference>
<dbReference type="InterPro" id="IPR036237">
    <property type="entry name" value="Xyl_isomerase-like_sf"/>
</dbReference>
<evidence type="ECO:0000259" key="1">
    <source>
        <dbReference type="Pfam" id="PF01261"/>
    </source>
</evidence>
<comment type="caution">
    <text evidence="2">The sequence shown here is derived from an EMBL/GenBank/DDBJ whole genome shotgun (WGS) entry which is preliminary data.</text>
</comment>
<accession>A0A261ER12</accession>
<keyword evidence="3" id="KW-1185">Reference proteome</keyword>
<dbReference type="AlphaFoldDB" id="A0A261ER12"/>
<name>A0A261ER12_9BIFI</name>
<dbReference type="Gene3D" id="3.20.20.150">
    <property type="entry name" value="Divalent-metal-dependent TIM barrel enzymes"/>
    <property type="match status" value="1"/>
</dbReference>
<dbReference type="Pfam" id="PF01261">
    <property type="entry name" value="AP_endonuc_2"/>
    <property type="match status" value="1"/>
</dbReference>
<evidence type="ECO:0000313" key="3">
    <source>
        <dbReference type="Proteomes" id="UP000216004"/>
    </source>
</evidence>
<gene>
    <name evidence="2" type="ORF">BOCO_1098</name>
</gene>
<dbReference type="NCBIfam" id="NF009688">
    <property type="entry name" value="PRK13209.1"/>
    <property type="match status" value="1"/>
</dbReference>
<dbReference type="EMBL" id="MWWS01000005">
    <property type="protein sequence ID" value="OZG49289.1"/>
    <property type="molecule type" value="Genomic_DNA"/>
</dbReference>
<dbReference type="RefSeq" id="WP_094723101.1">
    <property type="nucleotide sequence ID" value="NZ_MWWS01000005.1"/>
</dbReference>
<dbReference type="Proteomes" id="UP000216004">
    <property type="component" value="Unassembled WGS sequence"/>
</dbReference>
<dbReference type="SUPFAM" id="SSF51658">
    <property type="entry name" value="Xylose isomerase-like"/>
    <property type="match status" value="1"/>
</dbReference>
<dbReference type="InterPro" id="IPR013022">
    <property type="entry name" value="Xyl_isomerase-like_TIM-brl"/>
</dbReference>
<organism evidence="2 3">
    <name type="scientific">Bombiscardovia coagulans</name>
    <dbReference type="NCBI Taxonomy" id="686666"/>
    <lineage>
        <taxon>Bacteria</taxon>
        <taxon>Bacillati</taxon>
        <taxon>Actinomycetota</taxon>
        <taxon>Actinomycetes</taxon>
        <taxon>Bifidobacteriales</taxon>
        <taxon>Bifidobacteriaceae</taxon>
        <taxon>Bombiscardovia</taxon>
    </lineage>
</organism>
<proteinExistence type="predicted"/>
<feature type="domain" description="Xylose isomerase-like TIM barrel" evidence="1">
    <location>
        <begin position="33"/>
        <end position="263"/>
    </location>
</feature>
<reference evidence="2 3" key="1">
    <citation type="journal article" date="2017" name="BMC Genomics">
        <title>Comparative genomic and phylogenomic analyses of the Bifidobacteriaceae family.</title>
        <authorList>
            <person name="Lugli G.A."/>
            <person name="Milani C."/>
            <person name="Turroni F."/>
            <person name="Duranti S."/>
            <person name="Mancabelli L."/>
            <person name="Mangifesta M."/>
            <person name="Ferrario C."/>
            <person name="Modesto M."/>
            <person name="Mattarelli P."/>
            <person name="Jiri K."/>
            <person name="van Sinderen D."/>
            <person name="Ventura M."/>
        </authorList>
    </citation>
    <scope>NUCLEOTIDE SEQUENCE [LARGE SCALE GENOMIC DNA]</scope>
    <source>
        <strain evidence="2 3">DSM 22924</strain>
    </source>
</reference>